<sequence>MEQNKMPEKKESNRNFKKKHFKIKIINQSLNHIIIIFLFFILPISAILFVDHQSWIIIPVIIINFLKLVYTIIITYTFATIFLKFTVNIILKMFESVSKKEEKILLSKIYIGFVYAFTSAVMFWQIGIDTQNIVIFLGLAATGFAFAIREIILSYFIWFILLTKKPFKIGDYICIGEEEGLVKHIGLFYVVVSPTRHKEFYKIPNKVFLEKPIKNYGTGLFESFFDYYIKEIPGDLSDRIDKIVERTNITEGIDLKLKLDSDCDGLKLTAYYRSTFHERENIKHKLIGIILEGINILQPEHVGEEQ</sequence>
<feature type="transmembrane region" description="Helical" evidence="5">
    <location>
        <begin position="133"/>
        <end position="161"/>
    </location>
</feature>
<comment type="subcellular location">
    <subcellularLocation>
        <location evidence="1">Membrane</location>
    </subcellularLocation>
</comment>
<dbReference type="AlphaFoldDB" id="Q12Y58"/>
<organism evidence="7 8">
    <name type="scientific">Methanococcoides burtonii (strain DSM 6242 / NBRC 107633 / OCM 468 / ACE-M)</name>
    <dbReference type="NCBI Taxonomy" id="259564"/>
    <lineage>
        <taxon>Archaea</taxon>
        <taxon>Methanobacteriati</taxon>
        <taxon>Methanobacteriota</taxon>
        <taxon>Stenosarchaea group</taxon>
        <taxon>Methanomicrobia</taxon>
        <taxon>Methanosarcinales</taxon>
        <taxon>Methanosarcinaceae</taxon>
        <taxon>Methanococcoides</taxon>
    </lineage>
</organism>
<evidence type="ECO:0000259" key="6">
    <source>
        <dbReference type="Pfam" id="PF00924"/>
    </source>
</evidence>
<keyword evidence="8" id="KW-1185">Reference proteome</keyword>
<proteinExistence type="predicted"/>
<dbReference type="KEGG" id="mbu:Mbur_0647"/>
<keyword evidence="4 5" id="KW-0472">Membrane</keyword>
<evidence type="ECO:0000313" key="8">
    <source>
        <dbReference type="Proteomes" id="UP000001979"/>
    </source>
</evidence>
<dbReference type="Gene3D" id="2.30.30.60">
    <property type="match status" value="1"/>
</dbReference>
<dbReference type="GO" id="GO:0055085">
    <property type="term" value="P:transmembrane transport"/>
    <property type="evidence" value="ECO:0007669"/>
    <property type="project" value="InterPro"/>
</dbReference>
<accession>Q12Y58</accession>
<dbReference type="InterPro" id="IPR006685">
    <property type="entry name" value="MscS_channel_2nd"/>
</dbReference>
<dbReference type="Proteomes" id="UP000001979">
    <property type="component" value="Chromosome"/>
</dbReference>
<dbReference type="PANTHER" id="PTHR30566:SF5">
    <property type="entry name" value="MECHANOSENSITIVE ION CHANNEL PROTEIN 1, MITOCHONDRIAL-RELATED"/>
    <property type="match status" value="1"/>
</dbReference>
<dbReference type="STRING" id="259564.Mbur_0647"/>
<gene>
    <name evidence="7" type="ordered locus">Mbur_0647</name>
</gene>
<evidence type="ECO:0000256" key="1">
    <source>
        <dbReference type="ARBA" id="ARBA00004370"/>
    </source>
</evidence>
<dbReference type="HOGENOM" id="CLU_907960_0_0_2"/>
<protein>
    <submittedName>
        <fullName evidence="7">Small-conductance mechanosensitive ion channel</fullName>
    </submittedName>
</protein>
<keyword evidence="3 5" id="KW-1133">Transmembrane helix</keyword>
<dbReference type="InterPro" id="IPR010920">
    <property type="entry name" value="LSM_dom_sf"/>
</dbReference>
<evidence type="ECO:0000256" key="5">
    <source>
        <dbReference type="SAM" id="Phobius"/>
    </source>
</evidence>
<evidence type="ECO:0000256" key="4">
    <source>
        <dbReference type="ARBA" id="ARBA00023136"/>
    </source>
</evidence>
<dbReference type="GO" id="GO:0016020">
    <property type="term" value="C:membrane"/>
    <property type="evidence" value="ECO:0007669"/>
    <property type="project" value="UniProtKB-SubCell"/>
</dbReference>
<dbReference type="PANTHER" id="PTHR30566">
    <property type="entry name" value="YNAI-RELATED MECHANOSENSITIVE ION CHANNEL"/>
    <property type="match status" value="1"/>
</dbReference>
<name>Q12Y58_METBU</name>
<feature type="transmembrane region" description="Helical" evidence="5">
    <location>
        <begin position="29"/>
        <end position="50"/>
    </location>
</feature>
<feature type="domain" description="Mechanosensitive ion channel MscS" evidence="6">
    <location>
        <begin position="151"/>
        <end position="216"/>
    </location>
</feature>
<evidence type="ECO:0000256" key="3">
    <source>
        <dbReference type="ARBA" id="ARBA00022989"/>
    </source>
</evidence>
<evidence type="ECO:0000313" key="7">
    <source>
        <dbReference type="EMBL" id="ABE51618.1"/>
    </source>
</evidence>
<feature type="transmembrane region" description="Helical" evidence="5">
    <location>
        <begin position="56"/>
        <end position="83"/>
    </location>
</feature>
<reference evidence="8" key="1">
    <citation type="journal article" date="2009" name="ISME J.">
        <title>The genome sequence of the psychrophilic archaeon, Methanococcoides burtonii: the role of genome evolution in cold adaptation.</title>
        <authorList>
            <person name="Allen M.A."/>
            <person name="Lauro F.M."/>
            <person name="Williams T.J."/>
            <person name="Burg D."/>
            <person name="Siddiqui K.S."/>
            <person name="De Francisci D."/>
            <person name="Chong K.W."/>
            <person name="Pilak O."/>
            <person name="Chew H.H."/>
            <person name="De Maere M.Z."/>
            <person name="Ting L."/>
            <person name="Katrib M."/>
            <person name="Ng C."/>
            <person name="Sowers K.R."/>
            <person name="Galperin M.Y."/>
            <person name="Anderson I.J."/>
            <person name="Ivanova N."/>
            <person name="Dalin E."/>
            <person name="Martinez M."/>
            <person name="Lapidus A."/>
            <person name="Hauser L."/>
            <person name="Land M."/>
            <person name="Thomas T."/>
            <person name="Cavicchioli R."/>
        </authorList>
    </citation>
    <scope>NUCLEOTIDE SEQUENCE [LARGE SCALE GENOMIC DNA]</scope>
    <source>
        <strain evidence="8">DSM 6242 / NBRC 107633 / OCM 468 / ACE-M</strain>
    </source>
</reference>
<dbReference type="EMBL" id="CP000300">
    <property type="protein sequence ID" value="ABE51618.1"/>
    <property type="molecule type" value="Genomic_DNA"/>
</dbReference>
<keyword evidence="2 5" id="KW-0812">Transmembrane</keyword>
<dbReference type="Pfam" id="PF00924">
    <property type="entry name" value="MS_channel_2nd"/>
    <property type="match status" value="1"/>
</dbReference>
<dbReference type="SUPFAM" id="SSF50182">
    <property type="entry name" value="Sm-like ribonucleoproteins"/>
    <property type="match status" value="1"/>
</dbReference>
<dbReference type="InterPro" id="IPR023408">
    <property type="entry name" value="MscS_beta-dom_sf"/>
</dbReference>
<feature type="transmembrane region" description="Helical" evidence="5">
    <location>
        <begin position="104"/>
        <end position="127"/>
    </location>
</feature>
<evidence type="ECO:0000256" key="2">
    <source>
        <dbReference type="ARBA" id="ARBA00022692"/>
    </source>
</evidence>